<dbReference type="Proteomes" id="UP001204144">
    <property type="component" value="Unassembled WGS sequence"/>
</dbReference>
<evidence type="ECO:0000313" key="4">
    <source>
        <dbReference type="Proteomes" id="UP001204144"/>
    </source>
</evidence>
<keyword evidence="1" id="KW-0732">Signal</keyword>
<dbReference type="AlphaFoldDB" id="A0AAE3KT61"/>
<dbReference type="Pfam" id="PF13568">
    <property type="entry name" value="OMP_b-brl_2"/>
    <property type="match status" value="1"/>
</dbReference>
<gene>
    <name evidence="3" type="ORF">EGI31_12515</name>
</gene>
<organism evidence="3 4">
    <name type="scientific">Lacihabitans soyangensis</name>
    <dbReference type="NCBI Taxonomy" id="869394"/>
    <lineage>
        <taxon>Bacteria</taxon>
        <taxon>Pseudomonadati</taxon>
        <taxon>Bacteroidota</taxon>
        <taxon>Cytophagia</taxon>
        <taxon>Cytophagales</taxon>
        <taxon>Leadbetterellaceae</taxon>
        <taxon>Lacihabitans</taxon>
    </lineage>
</organism>
<feature type="signal peptide" evidence="1">
    <location>
        <begin position="1"/>
        <end position="18"/>
    </location>
</feature>
<sequence length="267" mass="30295">MYRFIFVFLLFQSAFGYAQVIKADTANMPIDTSLRLKPIVFDTMSYSEEYKRDTWRFSWGVRGGVSRGKYIINENTVDQIGQSGLPVLDQNGKIVKNQFVNNDLFGTGFNAGVFARFVRGSFFIQPELIHSTKSGKFDLLKTDGSLYKRVNGSFSAVDVPILIGIRSNKSRVFFGPTVNFAYKLNDEMKNALLEFVPKEKLDGKFFNRPIMNFTVGIGYEFGSFFFDVRYEKGIKSYSLQDIGPSNSPKLFNLIADAFHISVGLIRK</sequence>
<feature type="domain" description="Outer membrane protein beta-barrel" evidence="2">
    <location>
        <begin position="56"/>
        <end position="235"/>
    </location>
</feature>
<accession>A0AAE3KT61</accession>
<keyword evidence="4" id="KW-1185">Reference proteome</keyword>
<reference evidence="3 4" key="1">
    <citation type="submission" date="2018-11" db="EMBL/GenBank/DDBJ databases">
        <title>Novel bacteria species description.</title>
        <authorList>
            <person name="Han J.-H."/>
        </authorList>
    </citation>
    <scope>NUCLEOTIDE SEQUENCE [LARGE SCALE GENOMIC DNA]</scope>
    <source>
        <strain evidence="3 4">KCTC23259</strain>
    </source>
</reference>
<evidence type="ECO:0000313" key="3">
    <source>
        <dbReference type="EMBL" id="MCP9763778.1"/>
    </source>
</evidence>
<protein>
    <submittedName>
        <fullName evidence="3">PorT family protein</fullName>
    </submittedName>
</protein>
<comment type="caution">
    <text evidence="3">The sequence shown here is derived from an EMBL/GenBank/DDBJ whole genome shotgun (WGS) entry which is preliminary data.</text>
</comment>
<dbReference type="RefSeq" id="WP_255037547.1">
    <property type="nucleotide sequence ID" value="NZ_RJUF01000039.1"/>
</dbReference>
<evidence type="ECO:0000259" key="2">
    <source>
        <dbReference type="Pfam" id="PF13568"/>
    </source>
</evidence>
<name>A0AAE3KT61_9BACT</name>
<dbReference type="EMBL" id="RJUF01000039">
    <property type="protein sequence ID" value="MCP9763778.1"/>
    <property type="molecule type" value="Genomic_DNA"/>
</dbReference>
<feature type="chain" id="PRO_5042121108" evidence="1">
    <location>
        <begin position="19"/>
        <end position="267"/>
    </location>
</feature>
<evidence type="ECO:0000256" key="1">
    <source>
        <dbReference type="SAM" id="SignalP"/>
    </source>
</evidence>
<proteinExistence type="predicted"/>
<dbReference type="InterPro" id="IPR025665">
    <property type="entry name" value="Beta-barrel_OMP_2"/>
</dbReference>